<feature type="compositionally biased region" description="Polar residues" evidence="3">
    <location>
        <begin position="87"/>
        <end position="101"/>
    </location>
</feature>
<sequence length="1198" mass="129419">MEEPRQTKPTGIPRLSKIPVSGQTTSTSKLPVPRSNSVRTSPSRESLKPSTTTGQLRNPKLRTAASRDQLATAASSPVPVRSVSSPHTRTSLSHTSGNARNAANKANPGFTPQPMRLLKPGGQPANQSTRSTSTSRAPKRQPSQQWISAATVDEPLIEEPEHTVTVEYVGNDVELESPPDSAKLRPSLSERTMETLSRLPSSPSVKGKAAASFFDVTGNGRQSPSRPGSRSSRPGSSHQSEGSNGHSRGSRPGSRVGLDSPVTSTFGSRIATYQTTVSTVENIPLRGRRSIQSFQLHSVKTPSKGVRTSVYEIKSPSTISFPRTRTPSPEKQAPDVAVSRFGAKTVATGLRKRQSVNGLMKKPSTPALRKQPPTETTRKASPASQMSSATSNEGTHPSGGSVVSGSTALTADSGDSTPGQAYRKASSALREQIAKAKAAKRAAASQQAFSELGSSLPEEPPLVPTDNSFDFGLHHDPFHQHRDDKSQEKVLRSRLETARTSGRLNIAAMGLRKIPADVLNMYNLELVGQSGGAWAESVDLTRFVAADNELEMIAESVFPDVDPQEFADDEDSQGNIFLGLETLDLHGNMLISLPMGLRRLSLLTSLNLSVNRLANNSLKVISQITSLRDLKLGGNLLYGPLEPCFSDLKYLEILDLHGNNIASLPTNFGSLSRLRILNIGENGFETLPFETLAALPLTELIARKNQLRGTLVEEPVQSLPTLQILDVSSNQLAHICSTGRSIAMPALHQLCVSMNRLQSLPDIGNWAALHTIAADENSINAIPEGFTKLSQLRSVDFSSNDIRVIPAEIGQMESLAMLRLSGNPLREKKFSTMSTEEMKEILAQRLEPPADFETQPEPQLEPQPESHVEAQPEPPAEGQPELQPEPQIEPQPELQAAPRVEPQAQPAQTDGAEETPVPQVTGPVASHDDADDSRSDMDDFATPPTSAPTSPARSRSQTITRQMWPVKPGGVLDRSNTESSSLHPLISSKVAASNQVKEIQLHHNLFTCLPESLTFFAETMTALSLAHNQLVRESYLGGASGNEKIELPALKELNLSHNHITGLGPLVAHLMAPNLEKVDVSFNRISCLPPGTTLRDAFPELVVLHISNNHLVELEPESIRGMRVVDASNNDIAHLNPRIGLLGGVLERLEVSGNRFRVPKWSVLERGTEATLRWLRGRVPVAEMGEAARGEGAGEEVD</sequence>
<feature type="compositionally biased region" description="Polar residues" evidence="3">
    <location>
        <begin position="194"/>
        <end position="204"/>
    </location>
</feature>
<keyword evidence="5" id="KW-1185">Reference proteome</keyword>
<dbReference type="EMBL" id="JAFFGZ010000006">
    <property type="protein sequence ID" value="KAK4643256.1"/>
    <property type="molecule type" value="Genomic_DNA"/>
</dbReference>
<accession>A0ABR0FH36</accession>
<feature type="compositionally biased region" description="Polar residues" evidence="3">
    <location>
        <begin position="382"/>
        <end position="395"/>
    </location>
</feature>
<dbReference type="SMART" id="SM00369">
    <property type="entry name" value="LRR_TYP"/>
    <property type="match status" value="9"/>
</dbReference>
<proteinExistence type="predicted"/>
<feature type="compositionally biased region" description="Low complexity" evidence="3">
    <location>
        <begin position="940"/>
        <end position="956"/>
    </location>
</feature>
<dbReference type="InterPro" id="IPR001611">
    <property type="entry name" value="Leu-rich_rpt"/>
</dbReference>
<evidence type="ECO:0000313" key="4">
    <source>
        <dbReference type="EMBL" id="KAK4643256.1"/>
    </source>
</evidence>
<evidence type="ECO:0000256" key="1">
    <source>
        <dbReference type="ARBA" id="ARBA00022614"/>
    </source>
</evidence>
<evidence type="ECO:0000313" key="5">
    <source>
        <dbReference type="Proteomes" id="UP001322138"/>
    </source>
</evidence>
<feature type="compositionally biased region" description="Low complexity" evidence="3">
    <location>
        <begin position="220"/>
        <end position="243"/>
    </location>
</feature>
<feature type="compositionally biased region" description="Polar residues" evidence="3">
    <location>
        <begin position="401"/>
        <end position="419"/>
    </location>
</feature>
<feature type="compositionally biased region" description="Basic and acidic residues" evidence="3">
    <location>
        <begin position="926"/>
        <end position="937"/>
    </location>
</feature>
<feature type="compositionally biased region" description="Low complexity" evidence="3">
    <location>
        <begin position="75"/>
        <end position="86"/>
    </location>
</feature>
<feature type="compositionally biased region" description="Low complexity" evidence="3">
    <location>
        <begin position="878"/>
        <end position="898"/>
    </location>
</feature>
<protein>
    <recommendedName>
        <fullName evidence="6">Leucine-rich repeat-containing protein</fullName>
    </recommendedName>
</protein>
<evidence type="ECO:0008006" key="6">
    <source>
        <dbReference type="Google" id="ProtNLM"/>
    </source>
</evidence>
<keyword evidence="2" id="KW-0677">Repeat</keyword>
<feature type="region of interest" description="Disordered" evidence="3">
    <location>
        <begin position="450"/>
        <end position="487"/>
    </location>
</feature>
<organism evidence="4 5">
    <name type="scientific">Podospora bellae-mahoneyi</name>
    <dbReference type="NCBI Taxonomy" id="2093777"/>
    <lineage>
        <taxon>Eukaryota</taxon>
        <taxon>Fungi</taxon>
        <taxon>Dikarya</taxon>
        <taxon>Ascomycota</taxon>
        <taxon>Pezizomycotina</taxon>
        <taxon>Sordariomycetes</taxon>
        <taxon>Sordariomycetidae</taxon>
        <taxon>Sordariales</taxon>
        <taxon>Podosporaceae</taxon>
        <taxon>Podospora</taxon>
    </lineage>
</organism>
<feature type="region of interest" description="Disordered" evidence="3">
    <location>
        <begin position="348"/>
        <end position="426"/>
    </location>
</feature>
<feature type="compositionally biased region" description="Polar residues" evidence="3">
    <location>
        <begin position="124"/>
        <end position="148"/>
    </location>
</feature>
<feature type="compositionally biased region" description="Basic and acidic residues" evidence="3">
    <location>
        <begin position="472"/>
        <end position="487"/>
    </location>
</feature>
<gene>
    <name evidence="4" type="ORF">QC761_403240</name>
</gene>
<dbReference type="RefSeq" id="XP_062732232.1">
    <property type="nucleotide sequence ID" value="XM_062878605.1"/>
</dbReference>
<dbReference type="PROSITE" id="PS51450">
    <property type="entry name" value="LRR"/>
    <property type="match status" value="4"/>
</dbReference>
<reference evidence="4 5" key="1">
    <citation type="journal article" date="2023" name="bioRxiv">
        <title>High-quality genome assemblies of four members of thePodospora anserinaspecies complex.</title>
        <authorList>
            <person name="Ament-Velasquez S.L."/>
            <person name="Vogan A.A."/>
            <person name="Wallerman O."/>
            <person name="Hartmann F."/>
            <person name="Gautier V."/>
            <person name="Silar P."/>
            <person name="Giraud T."/>
            <person name="Johannesson H."/>
        </authorList>
    </citation>
    <scope>NUCLEOTIDE SEQUENCE [LARGE SCALE GENOMIC DNA]</scope>
    <source>
        <strain evidence="4 5">CBS 112042</strain>
    </source>
</reference>
<dbReference type="GeneID" id="87898087"/>
<feature type="compositionally biased region" description="Low complexity" evidence="3">
    <location>
        <begin position="853"/>
        <end position="863"/>
    </location>
</feature>
<evidence type="ECO:0000256" key="2">
    <source>
        <dbReference type="ARBA" id="ARBA00022737"/>
    </source>
</evidence>
<feature type="region of interest" description="Disordered" evidence="3">
    <location>
        <begin position="1"/>
        <end position="264"/>
    </location>
</feature>
<dbReference type="Pfam" id="PF12799">
    <property type="entry name" value="LRR_4"/>
    <property type="match status" value="1"/>
</dbReference>
<dbReference type="InterPro" id="IPR003591">
    <property type="entry name" value="Leu-rich_rpt_typical-subtyp"/>
</dbReference>
<feature type="compositionally biased region" description="Polar residues" evidence="3">
    <location>
        <begin position="21"/>
        <end position="56"/>
    </location>
</feature>
<dbReference type="PANTHER" id="PTHR48051">
    <property type="match status" value="1"/>
</dbReference>
<dbReference type="Proteomes" id="UP001322138">
    <property type="component" value="Unassembled WGS sequence"/>
</dbReference>
<feature type="region of interest" description="Disordered" evidence="3">
    <location>
        <begin position="849"/>
        <end position="979"/>
    </location>
</feature>
<dbReference type="PANTHER" id="PTHR48051:SF27">
    <property type="entry name" value="LEUCINE-RICH REPEAT-CONTAINING PROTEIN 40"/>
    <property type="match status" value="1"/>
</dbReference>
<dbReference type="InterPro" id="IPR032675">
    <property type="entry name" value="LRR_dom_sf"/>
</dbReference>
<dbReference type="Pfam" id="PF00560">
    <property type="entry name" value="LRR_1"/>
    <property type="match status" value="1"/>
</dbReference>
<comment type="caution">
    <text evidence="4">The sequence shown here is derived from an EMBL/GenBank/DDBJ whole genome shotgun (WGS) entry which is preliminary data.</text>
</comment>
<dbReference type="SMART" id="SM00364">
    <property type="entry name" value="LRR_BAC"/>
    <property type="match status" value="8"/>
</dbReference>
<dbReference type="SUPFAM" id="SSF52058">
    <property type="entry name" value="L domain-like"/>
    <property type="match status" value="2"/>
</dbReference>
<dbReference type="InterPro" id="IPR050216">
    <property type="entry name" value="LRR_domain-containing"/>
</dbReference>
<keyword evidence="1" id="KW-0433">Leucine-rich repeat</keyword>
<evidence type="ECO:0000256" key="3">
    <source>
        <dbReference type="SAM" id="MobiDB-lite"/>
    </source>
</evidence>
<dbReference type="Gene3D" id="3.80.10.10">
    <property type="entry name" value="Ribonuclease Inhibitor"/>
    <property type="match status" value="4"/>
</dbReference>
<name>A0ABR0FH36_9PEZI</name>
<dbReference type="InterPro" id="IPR025875">
    <property type="entry name" value="Leu-rich_rpt_4"/>
</dbReference>